<dbReference type="SMART" id="SM00062">
    <property type="entry name" value="PBPb"/>
    <property type="match status" value="1"/>
</dbReference>
<dbReference type="AlphaFoldDB" id="A0A0A3BCR1"/>
<feature type="domain" description="Solute-binding protein family 3/N-terminal" evidence="4">
    <location>
        <begin position="32"/>
        <end position="259"/>
    </location>
</feature>
<dbReference type="OrthoDB" id="368476at2"/>
<evidence type="ECO:0000256" key="1">
    <source>
        <dbReference type="ARBA" id="ARBA00010333"/>
    </source>
</evidence>
<name>A0A0A3BCR1_9PAST</name>
<proteinExistence type="inferred from homology"/>
<dbReference type="PANTHER" id="PTHR35936:SF19">
    <property type="entry name" value="AMINO-ACID-BINDING PROTEIN YXEM-RELATED"/>
    <property type="match status" value="1"/>
</dbReference>
<gene>
    <name evidence="5" type="ORF">OA57_02335</name>
</gene>
<organism evidence="5 6">
    <name type="scientific">Chelonobacter oris</name>
    <dbReference type="NCBI Taxonomy" id="505317"/>
    <lineage>
        <taxon>Bacteria</taxon>
        <taxon>Pseudomonadati</taxon>
        <taxon>Pseudomonadota</taxon>
        <taxon>Gammaproteobacteria</taxon>
        <taxon>Pasteurellales</taxon>
        <taxon>Pasteurellaceae</taxon>
        <taxon>Chelonobacter</taxon>
    </lineage>
</organism>
<dbReference type="SUPFAM" id="SSF53850">
    <property type="entry name" value="Periplasmic binding protein-like II"/>
    <property type="match status" value="1"/>
</dbReference>
<evidence type="ECO:0000313" key="5">
    <source>
        <dbReference type="EMBL" id="KGQ71319.1"/>
    </source>
</evidence>
<dbReference type="PANTHER" id="PTHR35936">
    <property type="entry name" value="MEMBRANE-BOUND LYTIC MUREIN TRANSGLYCOSYLASE F"/>
    <property type="match status" value="1"/>
</dbReference>
<comment type="caution">
    <text evidence="5">The sequence shown here is derived from an EMBL/GenBank/DDBJ whole genome shotgun (WGS) entry which is preliminary data.</text>
</comment>
<reference evidence="5 6" key="1">
    <citation type="submission" date="2014-11" db="EMBL/GenBank/DDBJ databases">
        <title>Draft genome sequence of Chelonobacter oris 1662T, associated with respiratory disease in Hermann's Tortoises.</title>
        <authorList>
            <person name="Kudirkiene E."/>
            <person name="Hansen M.J."/>
            <person name="Bojesen A.M."/>
        </authorList>
    </citation>
    <scope>NUCLEOTIDE SEQUENCE [LARGE SCALE GENOMIC DNA]</scope>
    <source>
        <strain evidence="5 6">1662</strain>
    </source>
</reference>
<keyword evidence="2 3" id="KW-0732">Signal</keyword>
<dbReference type="Pfam" id="PF00497">
    <property type="entry name" value="SBP_bac_3"/>
    <property type="match status" value="1"/>
</dbReference>
<dbReference type="InterPro" id="IPR001638">
    <property type="entry name" value="Solute-binding_3/MltF_N"/>
</dbReference>
<keyword evidence="6" id="KW-1185">Reference proteome</keyword>
<accession>A0A0A3BCR1</accession>
<evidence type="ECO:0000259" key="4">
    <source>
        <dbReference type="SMART" id="SM00062"/>
    </source>
</evidence>
<protein>
    <submittedName>
        <fullName evidence="5">Amino acid ABC transporter substrate-binding protein</fullName>
    </submittedName>
</protein>
<comment type="similarity">
    <text evidence="1">Belongs to the bacterial solute-binding protein 3 family.</text>
</comment>
<dbReference type="EMBL" id="JSUM01000003">
    <property type="protein sequence ID" value="KGQ71319.1"/>
    <property type="molecule type" value="Genomic_DNA"/>
</dbReference>
<feature type="chain" id="PRO_5001997890" evidence="3">
    <location>
        <begin position="22"/>
        <end position="284"/>
    </location>
</feature>
<sequence>MFKTLLKGITTALLFSAAAHAATLDEIKSRGYMSIATEDNYAPFEIIEGGKPGGFTNDMVAELKAYAPFEVRQEIMPWTGLLPAVTTGKYDAAITGSIVSTERLARFDFAPPIASAQHMAILRANDDSVKTAADLSGKTLGVQAGSVLLTRLPELEQLLKDSGGKLGEVIEYTSYPEAYADLANGRLDYVINSFVPAKTLSIKRSNVFKVGPAVSGAGFHAWAVPKGNESLLGFFTEFLNKMRESGKLAELQEKWFGQAFPDLPTQPITSVEQYNELTVVKEAE</sequence>
<evidence type="ECO:0000256" key="3">
    <source>
        <dbReference type="SAM" id="SignalP"/>
    </source>
</evidence>
<dbReference type="STRING" id="505317.OA57_02335"/>
<evidence type="ECO:0000313" key="6">
    <source>
        <dbReference type="Proteomes" id="UP000030380"/>
    </source>
</evidence>
<evidence type="ECO:0000256" key="2">
    <source>
        <dbReference type="ARBA" id="ARBA00022729"/>
    </source>
</evidence>
<dbReference type="Proteomes" id="UP000030380">
    <property type="component" value="Unassembled WGS sequence"/>
</dbReference>
<dbReference type="Gene3D" id="3.40.190.10">
    <property type="entry name" value="Periplasmic binding protein-like II"/>
    <property type="match status" value="2"/>
</dbReference>
<feature type="signal peptide" evidence="3">
    <location>
        <begin position="1"/>
        <end position="21"/>
    </location>
</feature>